<protein>
    <submittedName>
        <fullName evidence="1">Uncharacterized protein</fullName>
    </submittedName>
</protein>
<dbReference type="InterPro" id="IPR049215">
    <property type="entry name" value="DUF6809"/>
</dbReference>
<dbReference type="Proteomes" id="UP000823922">
    <property type="component" value="Unassembled WGS sequence"/>
</dbReference>
<gene>
    <name evidence="1" type="ORF">H9926_07025</name>
</gene>
<comment type="caution">
    <text evidence="1">The sequence shown here is derived from an EMBL/GenBank/DDBJ whole genome shotgun (WGS) entry which is preliminary data.</text>
</comment>
<organism evidence="1 2">
    <name type="scientific">Candidatus Eisenbergiella intestinigallinarum</name>
    <dbReference type="NCBI Taxonomy" id="2838549"/>
    <lineage>
        <taxon>Bacteria</taxon>
        <taxon>Bacillati</taxon>
        <taxon>Bacillota</taxon>
        <taxon>Clostridia</taxon>
        <taxon>Lachnospirales</taxon>
        <taxon>Lachnospiraceae</taxon>
        <taxon>Eisenbergiella</taxon>
    </lineage>
</organism>
<evidence type="ECO:0000313" key="2">
    <source>
        <dbReference type="Proteomes" id="UP000823922"/>
    </source>
</evidence>
<reference evidence="1" key="1">
    <citation type="journal article" date="2021" name="PeerJ">
        <title>Extensive microbial diversity within the chicken gut microbiome revealed by metagenomics and culture.</title>
        <authorList>
            <person name="Gilroy R."/>
            <person name="Ravi A."/>
            <person name="Getino M."/>
            <person name="Pursley I."/>
            <person name="Horton D.L."/>
            <person name="Alikhan N.F."/>
            <person name="Baker D."/>
            <person name="Gharbi K."/>
            <person name="Hall N."/>
            <person name="Watson M."/>
            <person name="Adriaenssens E.M."/>
            <person name="Foster-Nyarko E."/>
            <person name="Jarju S."/>
            <person name="Secka A."/>
            <person name="Antonio M."/>
            <person name="Oren A."/>
            <person name="Chaudhuri R.R."/>
            <person name="La Ragione R."/>
            <person name="Hildebrand F."/>
            <person name="Pallen M.J."/>
        </authorList>
    </citation>
    <scope>NUCLEOTIDE SEQUENCE</scope>
    <source>
        <strain evidence="1">ChiBcec1-1630</strain>
    </source>
</reference>
<dbReference type="AlphaFoldDB" id="A0A9D2TT61"/>
<reference evidence="1" key="2">
    <citation type="submission" date="2021-04" db="EMBL/GenBank/DDBJ databases">
        <authorList>
            <person name="Gilroy R."/>
        </authorList>
    </citation>
    <scope>NUCLEOTIDE SEQUENCE</scope>
    <source>
        <strain evidence="1">ChiBcec1-1630</strain>
    </source>
</reference>
<name>A0A9D2TT61_9FIRM</name>
<accession>A0A9D2TT61</accession>
<dbReference type="EMBL" id="DWVS01000178">
    <property type="protein sequence ID" value="HJC87749.1"/>
    <property type="molecule type" value="Genomic_DNA"/>
</dbReference>
<dbReference type="Pfam" id="PF20648">
    <property type="entry name" value="DUF6809"/>
    <property type="match status" value="1"/>
</dbReference>
<evidence type="ECO:0000313" key="1">
    <source>
        <dbReference type="EMBL" id="HJC87749.1"/>
    </source>
</evidence>
<sequence length="91" mass="10478">MSILEEIADCVISGRLQEIFLSDPEYQDLSRKQEQASEECYSSVPEEYHEKIEELTDCQNECSGRLIEMAYRQGMIDSANLLRELKVLKTG</sequence>
<proteinExistence type="predicted"/>